<sequence length="161" mass="17876">MTGQPCWIGIPAAADMLNENPSVFRRRISAGQIDMIRVSTRIIRVRISDVEALKGTPPPEPRPKSSPRDIVGYGGAHTRVRAAKGKASEYPCVDCGHPAEDWSYDHQDPDERYGSDGARGRTPMPYSMDPEHYAPRCKKCHYAFDGDRLAGHRSGRRKVSA</sequence>
<dbReference type="eggNOG" id="ENOG5031WT3">
    <property type="taxonomic scope" value="Bacteria"/>
</dbReference>
<feature type="region of interest" description="Disordered" evidence="1">
    <location>
        <begin position="53"/>
        <end position="74"/>
    </location>
</feature>
<feature type="compositionally biased region" description="Basic and acidic residues" evidence="1">
    <location>
        <begin position="100"/>
        <end position="114"/>
    </location>
</feature>
<dbReference type="STRING" id="644548.SCNU_09939"/>
<keyword evidence="3" id="KW-1185">Reference proteome</keyword>
<accession>F1YJF1</accession>
<evidence type="ECO:0000256" key="1">
    <source>
        <dbReference type="SAM" id="MobiDB-lite"/>
    </source>
</evidence>
<name>F1YJF1_9ACTN</name>
<organism evidence="2 3">
    <name type="scientific">Gordonia neofelifaecis NRRL B-59395</name>
    <dbReference type="NCBI Taxonomy" id="644548"/>
    <lineage>
        <taxon>Bacteria</taxon>
        <taxon>Bacillati</taxon>
        <taxon>Actinomycetota</taxon>
        <taxon>Actinomycetes</taxon>
        <taxon>Mycobacteriales</taxon>
        <taxon>Gordoniaceae</taxon>
        <taxon>Gordonia</taxon>
    </lineage>
</organism>
<protein>
    <recommendedName>
        <fullName evidence="4">Helix-turn-helix domain-containing protein</fullName>
    </recommendedName>
</protein>
<gene>
    <name evidence="2" type="ORF">SCNU_09939</name>
</gene>
<dbReference type="AlphaFoldDB" id="F1YJF1"/>
<evidence type="ECO:0008006" key="4">
    <source>
        <dbReference type="Google" id="ProtNLM"/>
    </source>
</evidence>
<proteinExistence type="predicted"/>
<comment type="caution">
    <text evidence="2">The sequence shown here is derived from an EMBL/GenBank/DDBJ whole genome shotgun (WGS) entry which is preliminary data.</text>
</comment>
<dbReference type="OrthoDB" id="4169523at2"/>
<feature type="region of interest" description="Disordered" evidence="1">
    <location>
        <begin position="100"/>
        <end position="130"/>
    </location>
</feature>
<evidence type="ECO:0000313" key="3">
    <source>
        <dbReference type="Proteomes" id="UP000035065"/>
    </source>
</evidence>
<dbReference type="Proteomes" id="UP000035065">
    <property type="component" value="Unassembled WGS sequence"/>
</dbReference>
<evidence type="ECO:0000313" key="2">
    <source>
        <dbReference type="EMBL" id="EGD55184.1"/>
    </source>
</evidence>
<dbReference type="RefSeq" id="WP_009679212.1">
    <property type="nucleotide sequence ID" value="NZ_AEUD01000007.1"/>
</dbReference>
<reference evidence="2 3" key="1">
    <citation type="journal article" date="2011" name="J. Bacteriol.">
        <title>Draft Genome Sequence of Gordonia neofelifaecis NRRL B-59395, a Cholesterol-Degrading Actinomycete.</title>
        <authorList>
            <person name="Ge F."/>
            <person name="Li W."/>
            <person name="Chen G."/>
            <person name="Liu Y."/>
            <person name="Zhang G."/>
            <person name="Yong B."/>
            <person name="Wang Q."/>
            <person name="Wang N."/>
            <person name="Huang Z."/>
            <person name="Li W."/>
            <person name="Wang J."/>
            <person name="Wu C."/>
            <person name="Xie Q."/>
            <person name="Liu G."/>
        </authorList>
    </citation>
    <scope>NUCLEOTIDE SEQUENCE [LARGE SCALE GENOMIC DNA]</scope>
    <source>
        <strain evidence="2 3">NRRL B-59395</strain>
    </source>
</reference>
<dbReference type="EMBL" id="AEUD01000007">
    <property type="protein sequence ID" value="EGD55184.1"/>
    <property type="molecule type" value="Genomic_DNA"/>
</dbReference>